<dbReference type="EMBL" id="CP002467">
    <property type="protein sequence ID" value="ADV81602.1"/>
    <property type="molecule type" value="Genomic_DNA"/>
</dbReference>
<keyword evidence="1" id="KW-0472">Membrane</keyword>
<dbReference type="RefSeq" id="WP_013567335.1">
    <property type="nucleotide sequence ID" value="NC_014963.1"/>
</dbReference>
<name>E8V6D7_TERSS</name>
<keyword evidence="3" id="KW-1185">Reference proteome</keyword>
<proteinExistence type="predicted"/>
<dbReference type="AlphaFoldDB" id="E8V6D7"/>
<gene>
    <name evidence="2" type="ordered locus">AciPR4_0769</name>
</gene>
<organism evidence="2 3">
    <name type="scientific">Terriglobus saanensis (strain ATCC BAA-1853 / DSM 23119 / SP1PR4)</name>
    <dbReference type="NCBI Taxonomy" id="401053"/>
    <lineage>
        <taxon>Bacteria</taxon>
        <taxon>Pseudomonadati</taxon>
        <taxon>Acidobacteriota</taxon>
        <taxon>Terriglobia</taxon>
        <taxon>Terriglobales</taxon>
        <taxon>Acidobacteriaceae</taxon>
        <taxon>Terriglobus</taxon>
    </lineage>
</organism>
<evidence type="ECO:0000313" key="2">
    <source>
        <dbReference type="EMBL" id="ADV81602.1"/>
    </source>
</evidence>
<dbReference type="Proteomes" id="UP000006844">
    <property type="component" value="Chromosome"/>
</dbReference>
<reference evidence="2 3" key="1">
    <citation type="journal article" date="2012" name="Stand. Genomic Sci.">
        <title>Complete genome sequence of Terriglobus saanensis type strain SP1PR4(T), an Acidobacteria from tundra soil.</title>
        <authorList>
            <person name="Rawat S.R."/>
            <person name="Mannisto M.K."/>
            <person name="Starovoytov V."/>
            <person name="Goodwin L."/>
            <person name="Nolan M."/>
            <person name="Hauser L."/>
            <person name="Land M."/>
            <person name="Davenport K.W."/>
            <person name="Woyke T."/>
            <person name="Haggblom M.M."/>
        </authorList>
    </citation>
    <scope>NUCLEOTIDE SEQUENCE</scope>
    <source>
        <strain evidence="3">ATCC BAA-1853 / DSM 23119 / SP1PR4</strain>
    </source>
</reference>
<keyword evidence="1" id="KW-1133">Transmembrane helix</keyword>
<dbReference type="STRING" id="401053.AciPR4_0769"/>
<keyword evidence="1" id="KW-0812">Transmembrane</keyword>
<dbReference type="KEGG" id="tsa:AciPR4_0769"/>
<sequence length="82" mass="8910">MYELHLFVLAVQKCLAWLPTAFVVFGVSVLTAYAFTYTNKQLAQGPNGEATSGSSQSWHHSHRVRDFVIGVTGMCVLAAAAH</sequence>
<evidence type="ECO:0000256" key="1">
    <source>
        <dbReference type="SAM" id="Phobius"/>
    </source>
</evidence>
<accession>E8V6D7</accession>
<feature type="transmembrane region" description="Helical" evidence="1">
    <location>
        <begin position="15"/>
        <end position="35"/>
    </location>
</feature>
<dbReference type="HOGENOM" id="CLU_2557144_0_0_0"/>
<evidence type="ECO:0000313" key="3">
    <source>
        <dbReference type="Proteomes" id="UP000006844"/>
    </source>
</evidence>
<protein>
    <submittedName>
        <fullName evidence="2">Uncharacterized protein</fullName>
    </submittedName>
</protein>